<dbReference type="Proteomes" id="UP000663872">
    <property type="component" value="Unassembled WGS sequence"/>
</dbReference>
<evidence type="ECO:0000313" key="2">
    <source>
        <dbReference type="Proteomes" id="UP000663872"/>
    </source>
</evidence>
<comment type="caution">
    <text evidence="1">The sequence shown here is derived from an EMBL/GenBank/DDBJ whole genome shotgun (WGS) entry which is preliminary data.</text>
</comment>
<accession>A0A818FQJ3</accession>
<protein>
    <submittedName>
        <fullName evidence="1">Uncharacterized protein</fullName>
    </submittedName>
</protein>
<organism evidence="1 2">
    <name type="scientific">Rotaria socialis</name>
    <dbReference type="NCBI Taxonomy" id="392032"/>
    <lineage>
        <taxon>Eukaryota</taxon>
        <taxon>Metazoa</taxon>
        <taxon>Spiralia</taxon>
        <taxon>Gnathifera</taxon>
        <taxon>Rotifera</taxon>
        <taxon>Eurotatoria</taxon>
        <taxon>Bdelloidea</taxon>
        <taxon>Philodinida</taxon>
        <taxon>Philodinidae</taxon>
        <taxon>Rotaria</taxon>
    </lineage>
</organism>
<proteinExistence type="predicted"/>
<sequence>MRITSVFEILNREFNQYSENLDLTGSLIYASNSLAAS</sequence>
<evidence type="ECO:0000313" key="1">
    <source>
        <dbReference type="EMBL" id="CAF3477125.1"/>
    </source>
</evidence>
<name>A0A818FQJ3_9BILA</name>
<dbReference type="EMBL" id="CAJNYT010002567">
    <property type="protein sequence ID" value="CAF3477125.1"/>
    <property type="molecule type" value="Genomic_DNA"/>
</dbReference>
<feature type="non-terminal residue" evidence="1">
    <location>
        <position position="37"/>
    </location>
</feature>
<feature type="non-terminal residue" evidence="1">
    <location>
        <position position="1"/>
    </location>
</feature>
<gene>
    <name evidence="1" type="ORF">GRG538_LOCUS16079</name>
</gene>
<reference evidence="1" key="1">
    <citation type="submission" date="2021-02" db="EMBL/GenBank/DDBJ databases">
        <authorList>
            <person name="Nowell W R."/>
        </authorList>
    </citation>
    <scope>NUCLEOTIDE SEQUENCE</scope>
</reference>
<dbReference type="AlphaFoldDB" id="A0A818FQJ3"/>